<dbReference type="InterPro" id="IPR013620">
    <property type="entry name" value="Exonuc_1_SH3"/>
</dbReference>
<evidence type="ECO:0000259" key="15">
    <source>
        <dbReference type="PROSITE" id="PS51784"/>
    </source>
</evidence>
<accession>A0ABY6Q5Q1</accession>
<dbReference type="PROSITE" id="PS51784">
    <property type="entry name" value="EXOI_SH3"/>
    <property type="match status" value="1"/>
</dbReference>
<protein>
    <recommendedName>
        <fullName evidence="4 14">Exodeoxyribonuclease I</fullName>
        <ecNumber evidence="3 14">3.1.11.1</ecNumber>
    </recommendedName>
</protein>
<evidence type="ECO:0000313" key="18">
    <source>
        <dbReference type="Proteomes" id="UP001317963"/>
    </source>
</evidence>
<dbReference type="PIRSF" id="PIRSF000977">
    <property type="entry name" value="Exodeoxyribonuclease_I"/>
    <property type="match status" value="1"/>
</dbReference>
<evidence type="ECO:0000259" key="16">
    <source>
        <dbReference type="PROSITE" id="PS51785"/>
    </source>
</evidence>
<keyword evidence="18" id="KW-1185">Reference proteome</keyword>
<proteinExistence type="predicted"/>
<sequence length="498" mass="56371">MFSRCESGGLTLPVETLYWHDYETSGASPAHDRPWQFAGVRTTLDLEVIGEPLTVYAKPSLDVIPHPTAIRVTGISPYECEAKGLTEQGFIARIHDELSQPGTCGVGYNSLRFDDEVTRFSLWRNFYDPYAREYSRGNSRWDLIDVARAFYALRPDSLQWPTHDDGSPSFKLEDLTTANGLEHGAAHDAMSDVTATLALARALRLADTPLFERLLGQRFKARTEAMVDTQRMTPLLHISGLFGTDRHCLGVIVPLAIHPEYKSDVICADITREPKFLDMSVEEVKVRLFAKKEDLPSPNDRPSLMTIKVNRAPVLLPMSEINAEDAKRLGLDGDRLRDRLSQVRVARQERGQAFITQCQDIYRSASKPVDTNPDTALYGSFVPNADKRLMQEVRDASPAELRDRRFAFVDSRLPDLLFRYRARNWPEILDNEEQSAWREHCKVQWETSDHLNLSVFHSALEVEERTEGLSAKQQSALKDLRRWVSENAKVLGVNAASV</sequence>
<keyword evidence="8 14" id="KW-0378">Hydrolase</keyword>
<evidence type="ECO:0000256" key="10">
    <source>
        <dbReference type="ARBA" id="ARBA00022842"/>
    </source>
</evidence>
<dbReference type="InterPro" id="IPR058561">
    <property type="entry name" value="Exonuc_1_C"/>
</dbReference>
<keyword evidence="11" id="KW-0238">DNA-binding</keyword>
<evidence type="ECO:0000313" key="17">
    <source>
        <dbReference type="EMBL" id="UZP74258.1"/>
    </source>
</evidence>
<keyword evidence="5 14" id="KW-0540">Nuclease</keyword>
<organism evidence="17 18">
    <name type="scientific">Candidatus Paraluminiphilus aquimaris</name>
    <dbReference type="NCBI Taxonomy" id="2518994"/>
    <lineage>
        <taxon>Bacteria</taxon>
        <taxon>Pseudomonadati</taxon>
        <taxon>Pseudomonadota</taxon>
        <taxon>Gammaproteobacteria</taxon>
        <taxon>Cellvibrionales</taxon>
        <taxon>Halieaceae</taxon>
        <taxon>Candidatus Paraluminiphilus</taxon>
    </lineage>
</organism>
<evidence type="ECO:0000256" key="11">
    <source>
        <dbReference type="ARBA" id="ARBA00023125"/>
    </source>
</evidence>
<dbReference type="PROSITE" id="PS51785">
    <property type="entry name" value="EXOI_C"/>
    <property type="match status" value="1"/>
</dbReference>
<dbReference type="EC" id="3.1.11.1" evidence="3 14"/>
<evidence type="ECO:0000256" key="4">
    <source>
        <dbReference type="ARBA" id="ARBA00019900"/>
    </source>
</evidence>
<keyword evidence="6" id="KW-0479">Metal-binding</keyword>
<dbReference type="InterPro" id="IPR012337">
    <property type="entry name" value="RNaseH-like_sf"/>
</dbReference>
<dbReference type="InterPro" id="IPR038649">
    <property type="entry name" value="EXOI_SH3_sf"/>
</dbReference>
<evidence type="ECO:0000256" key="14">
    <source>
        <dbReference type="PIRNR" id="PIRNR000977"/>
    </source>
</evidence>
<evidence type="ECO:0000256" key="8">
    <source>
        <dbReference type="ARBA" id="ARBA00022801"/>
    </source>
</evidence>
<evidence type="ECO:0000256" key="9">
    <source>
        <dbReference type="ARBA" id="ARBA00022839"/>
    </source>
</evidence>
<evidence type="ECO:0000256" key="12">
    <source>
        <dbReference type="ARBA" id="ARBA00023204"/>
    </source>
</evidence>
<dbReference type="InterPro" id="IPR034747">
    <property type="entry name" value="EXOI_SH3"/>
</dbReference>
<gene>
    <name evidence="17" type="ORF">E0F26_05640</name>
</gene>
<dbReference type="Pfam" id="PF00929">
    <property type="entry name" value="RNase_T"/>
    <property type="match status" value="1"/>
</dbReference>
<comment type="cofactor">
    <cofactor evidence="2">
        <name>Mg(2+)</name>
        <dbReference type="ChEBI" id="CHEBI:18420"/>
    </cofactor>
</comment>
<feature type="domain" description="ExoI SH3-like" evidence="15">
    <location>
        <begin position="208"/>
        <end position="363"/>
    </location>
</feature>
<comment type="subunit">
    <text evidence="13">Monomer. Interacts with ssb (via C-terminus); this interaction stimulates the exonuclease activity by recruiting the enzyme to its substrate.</text>
</comment>
<dbReference type="GO" id="GO:0008310">
    <property type="term" value="F:single-stranded DNA 3'-5' DNA exonuclease activity"/>
    <property type="evidence" value="ECO:0007669"/>
    <property type="project" value="UniProtKB-EC"/>
</dbReference>
<dbReference type="Gene3D" id="3.30.1520.20">
    <property type="entry name" value="Exonuclease ExoI, domain 2"/>
    <property type="match status" value="1"/>
</dbReference>
<dbReference type="NCBIfam" id="NF008746">
    <property type="entry name" value="PRK11779.1"/>
    <property type="match status" value="1"/>
</dbReference>
<dbReference type="InterPro" id="IPR023607">
    <property type="entry name" value="Exodeoxyribonuclease_I"/>
</dbReference>
<keyword evidence="10" id="KW-0460">Magnesium</keyword>
<dbReference type="Proteomes" id="UP001317963">
    <property type="component" value="Chromosome"/>
</dbReference>
<dbReference type="Pfam" id="PF26016">
    <property type="entry name" value="ExoI_C"/>
    <property type="match status" value="1"/>
</dbReference>
<evidence type="ECO:0000256" key="1">
    <source>
        <dbReference type="ARBA" id="ARBA00000563"/>
    </source>
</evidence>
<dbReference type="Gene3D" id="3.30.420.10">
    <property type="entry name" value="Ribonuclease H-like superfamily/Ribonuclease H"/>
    <property type="match status" value="1"/>
</dbReference>
<dbReference type="EMBL" id="CP036501">
    <property type="protein sequence ID" value="UZP74258.1"/>
    <property type="molecule type" value="Genomic_DNA"/>
</dbReference>
<dbReference type="InterPro" id="IPR013520">
    <property type="entry name" value="Ribonucl_H"/>
</dbReference>
<comment type="catalytic activity">
    <reaction evidence="1 14">
        <text>Exonucleolytic cleavage in the 3'- to 5'-direction to yield nucleoside 5'-phosphates.</text>
        <dbReference type="EC" id="3.1.11.1"/>
    </reaction>
</comment>
<keyword evidence="9 14" id="KW-0269">Exonuclease</keyword>
<keyword evidence="12 14" id="KW-0234">DNA repair</keyword>
<dbReference type="CDD" id="cd06138">
    <property type="entry name" value="ExoI_N"/>
    <property type="match status" value="1"/>
</dbReference>
<evidence type="ECO:0000256" key="13">
    <source>
        <dbReference type="ARBA" id="ARBA00046792"/>
    </source>
</evidence>
<dbReference type="SUPFAM" id="SSF53098">
    <property type="entry name" value="Ribonuclease H-like"/>
    <property type="match status" value="1"/>
</dbReference>
<evidence type="ECO:0000256" key="2">
    <source>
        <dbReference type="ARBA" id="ARBA00001946"/>
    </source>
</evidence>
<dbReference type="Pfam" id="PF08411">
    <property type="entry name" value="ExoI_SH3"/>
    <property type="match status" value="1"/>
</dbReference>
<name>A0ABY6Q5Q1_9GAMM</name>
<feature type="domain" description="ExoI C-terminal" evidence="16">
    <location>
        <begin position="367"/>
        <end position="488"/>
    </location>
</feature>
<reference evidence="17 18" key="1">
    <citation type="submission" date="2019-02" db="EMBL/GenBank/DDBJ databases">
        <title>Halieaceae_genomes.</title>
        <authorList>
            <person name="Li S.-H."/>
        </authorList>
    </citation>
    <scope>NUCLEOTIDE SEQUENCE [LARGE SCALE GENOMIC DNA]</scope>
    <source>
        <strain evidence="17 18">JH123</strain>
    </source>
</reference>
<dbReference type="InterPro" id="IPR036397">
    <property type="entry name" value="RNaseH_sf"/>
</dbReference>
<evidence type="ECO:0000256" key="5">
    <source>
        <dbReference type="ARBA" id="ARBA00022722"/>
    </source>
</evidence>
<evidence type="ECO:0000256" key="6">
    <source>
        <dbReference type="ARBA" id="ARBA00022723"/>
    </source>
</evidence>
<keyword evidence="7 14" id="KW-0227">DNA damage</keyword>
<dbReference type="Gene3D" id="1.20.1280.70">
    <property type="entry name" value="Exonuclease ExoI, domain 3"/>
    <property type="match status" value="1"/>
</dbReference>
<evidence type="ECO:0000256" key="3">
    <source>
        <dbReference type="ARBA" id="ARBA00012108"/>
    </source>
</evidence>
<evidence type="ECO:0000256" key="7">
    <source>
        <dbReference type="ARBA" id="ARBA00022763"/>
    </source>
</evidence>